<dbReference type="FunFam" id="3.80.10.10:FF:000095">
    <property type="entry name" value="LRR receptor-like serine/threonine-protein kinase GSO1"/>
    <property type="match status" value="1"/>
</dbReference>
<dbReference type="GO" id="GO:0006952">
    <property type="term" value="P:defense response"/>
    <property type="evidence" value="ECO:0007669"/>
    <property type="project" value="UniProtKB-ARBA"/>
</dbReference>
<evidence type="ECO:0000256" key="8">
    <source>
        <dbReference type="ARBA" id="ARBA00022692"/>
    </source>
</evidence>
<dbReference type="FunFam" id="1.10.510.10:FF:000358">
    <property type="entry name" value="Putative leucine-rich repeat receptor-like serine/threonine-protein kinase"/>
    <property type="match status" value="1"/>
</dbReference>
<keyword evidence="7" id="KW-0808">Transferase</keyword>
<dbReference type="Pfam" id="PF23598">
    <property type="entry name" value="LRR_14"/>
    <property type="match status" value="1"/>
</dbReference>
<dbReference type="InterPro" id="IPR008271">
    <property type="entry name" value="Ser/Thr_kinase_AS"/>
</dbReference>
<feature type="domain" description="Protein kinase" evidence="20">
    <location>
        <begin position="192"/>
        <end position="519"/>
    </location>
</feature>
<keyword evidence="6" id="KW-0433">Leucine-rich repeat</keyword>
<dbReference type="InterPro" id="IPR003591">
    <property type="entry name" value="Leu-rich_rpt_typical-subtyp"/>
</dbReference>
<dbReference type="PANTHER" id="PTHR27008">
    <property type="entry name" value="OS04G0122200 PROTEIN"/>
    <property type="match status" value="1"/>
</dbReference>
<keyword evidence="10" id="KW-0677">Repeat</keyword>
<gene>
    <name evidence="21" type="ORF">QVD17_21067</name>
</gene>
<accession>A0AAD8KSU3</accession>
<evidence type="ECO:0000256" key="2">
    <source>
        <dbReference type="ARBA" id="ARBA00012513"/>
    </source>
</evidence>
<comment type="subcellular location">
    <subcellularLocation>
        <location evidence="1">Cell membrane</location>
        <topology evidence="1">Single-pass membrane protein</topology>
    </subcellularLocation>
</comment>
<evidence type="ECO:0000256" key="19">
    <source>
        <dbReference type="ARBA" id="ARBA00048679"/>
    </source>
</evidence>
<name>A0AAD8KSU3_TARER</name>
<dbReference type="GO" id="GO:0004674">
    <property type="term" value="F:protein serine/threonine kinase activity"/>
    <property type="evidence" value="ECO:0007669"/>
    <property type="project" value="UniProtKB-KW"/>
</dbReference>
<comment type="catalytic activity">
    <reaction evidence="18">
        <text>L-threonyl-[protein] + ATP = O-phospho-L-threonyl-[protein] + ADP + H(+)</text>
        <dbReference type="Rhea" id="RHEA:46608"/>
        <dbReference type="Rhea" id="RHEA-COMP:11060"/>
        <dbReference type="Rhea" id="RHEA-COMP:11605"/>
        <dbReference type="ChEBI" id="CHEBI:15378"/>
        <dbReference type="ChEBI" id="CHEBI:30013"/>
        <dbReference type="ChEBI" id="CHEBI:30616"/>
        <dbReference type="ChEBI" id="CHEBI:61977"/>
        <dbReference type="ChEBI" id="CHEBI:456216"/>
        <dbReference type="EC" id="2.7.11.1"/>
    </reaction>
</comment>
<dbReference type="SMART" id="SM00220">
    <property type="entry name" value="S_TKc"/>
    <property type="match status" value="1"/>
</dbReference>
<dbReference type="InterPro" id="IPR055414">
    <property type="entry name" value="LRR_R13L4/SHOC2-like"/>
</dbReference>
<dbReference type="Pfam" id="PF13855">
    <property type="entry name" value="LRR_8"/>
    <property type="match status" value="1"/>
</dbReference>
<keyword evidence="12" id="KW-0418">Kinase</keyword>
<evidence type="ECO:0000256" key="7">
    <source>
        <dbReference type="ARBA" id="ARBA00022679"/>
    </source>
</evidence>
<evidence type="ECO:0000256" key="10">
    <source>
        <dbReference type="ARBA" id="ARBA00022737"/>
    </source>
</evidence>
<dbReference type="InterPro" id="IPR001245">
    <property type="entry name" value="Ser-Thr/Tyr_kinase_cat_dom"/>
</dbReference>
<dbReference type="InterPro" id="IPR051809">
    <property type="entry name" value="Plant_receptor-like_S/T_kinase"/>
</dbReference>
<evidence type="ECO:0000256" key="12">
    <source>
        <dbReference type="ARBA" id="ARBA00022777"/>
    </source>
</evidence>
<dbReference type="SUPFAM" id="SSF56112">
    <property type="entry name" value="Protein kinase-like (PK-like)"/>
    <property type="match status" value="1"/>
</dbReference>
<comment type="catalytic activity">
    <reaction evidence="19">
        <text>L-seryl-[protein] + ATP = O-phospho-L-seryl-[protein] + ADP + H(+)</text>
        <dbReference type="Rhea" id="RHEA:17989"/>
        <dbReference type="Rhea" id="RHEA-COMP:9863"/>
        <dbReference type="Rhea" id="RHEA-COMP:11604"/>
        <dbReference type="ChEBI" id="CHEBI:15378"/>
        <dbReference type="ChEBI" id="CHEBI:29999"/>
        <dbReference type="ChEBI" id="CHEBI:30616"/>
        <dbReference type="ChEBI" id="CHEBI:83421"/>
        <dbReference type="ChEBI" id="CHEBI:456216"/>
        <dbReference type="EC" id="2.7.11.1"/>
    </reaction>
</comment>
<evidence type="ECO:0000256" key="4">
    <source>
        <dbReference type="ARBA" id="ARBA00022527"/>
    </source>
</evidence>
<dbReference type="GO" id="GO:0051707">
    <property type="term" value="P:response to other organism"/>
    <property type="evidence" value="ECO:0007669"/>
    <property type="project" value="UniProtKB-ARBA"/>
</dbReference>
<reference evidence="21" key="1">
    <citation type="journal article" date="2023" name="bioRxiv">
        <title>Improved chromosome-level genome assembly for marigold (Tagetes erecta).</title>
        <authorList>
            <person name="Jiang F."/>
            <person name="Yuan L."/>
            <person name="Wang S."/>
            <person name="Wang H."/>
            <person name="Xu D."/>
            <person name="Wang A."/>
            <person name="Fan W."/>
        </authorList>
    </citation>
    <scope>NUCLEOTIDE SEQUENCE</scope>
    <source>
        <strain evidence="21">WSJ</strain>
        <tissue evidence="21">Leaf</tissue>
    </source>
</reference>
<keyword evidence="16" id="KW-0675">Receptor</keyword>
<evidence type="ECO:0000256" key="5">
    <source>
        <dbReference type="ARBA" id="ARBA00022553"/>
    </source>
</evidence>
<dbReference type="PANTHER" id="PTHR27008:SF524">
    <property type="entry name" value="PROTEIN KINASE DOMAIN-CONTAINING PROTEIN"/>
    <property type="match status" value="1"/>
</dbReference>
<dbReference type="Gene3D" id="3.80.10.10">
    <property type="entry name" value="Ribonuclease Inhibitor"/>
    <property type="match status" value="1"/>
</dbReference>
<proteinExistence type="predicted"/>
<dbReference type="Pfam" id="PF07714">
    <property type="entry name" value="PK_Tyr_Ser-Thr"/>
    <property type="match status" value="1"/>
</dbReference>
<keyword evidence="13" id="KW-0067">ATP-binding</keyword>
<sequence length="525" mass="57221">MEENKFSGKLTVEFAKLKDIYYINLSNNLFGSEEADDMKFISSLGNCTNLLTLALDNCKFQGVLPGSIGNLSIHLREIYMGGNQLRGNIPSSIGNLVGLVLLPLESNQFTGSIPSTIGNLQNLQFLDLSRCQLSGTIPDAIGNLSSFINLHVFSNKLEGEIPSSLGNFRNLLDLYLGDNKLTGKIPRQIFQLLSLSIILDLSHNKLFGSLPTEVGDLKMLSLLNLAYNDLSGNIPSSLGGCGNLVGLSLEGNLFQGMIPSSFSSLKGLSELDISHNNLSGTIPRFLENMKLEYLNLSYNDFEGEVPMGGVFFNESAFSILGNSRLCGGFVKLGLPKCKKKKNYTKNECLPTIVHGDLKPSNILLDDDMVAHVGDFGLARVLGTSYLNNSTGIRGTVGYVAPEYGMGSEMTSSGDVYSFGILVLEVMTGKEPTSDIFNEHLSLHKYASMALQDHVTGLLDVNIIKDYEEDKIAMRDQGGNVMKIDECLASTIKIGVSCSMHSPTQRMDIKRVVHELQQVLSTLENI</sequence>
<dbReference type="InterPro" id="IPR032675">
    <property type="entry name" value="LRR_dom_sf"/>
</dbReference>
<evidence type="ECO:0000256" key="9">
    <source>
        <dbReference type="ARBA" id="ARBA00022729"/>
    </source>
</evidence>
<keyword evidence="9" id="KW-0732">Signal</keyword>
<dbReference type="GO" id="GO:0005886">
    <property type="term" value="C:plasma membrane"/>
    <property type="evidence" value="ECO:0007669"/>
    <property type="project" value="UniProtKB-SubCell"/>
</dbReference>
<keyword evidence="4" id="KW-0723">Serine/threonine-protein kinase</keyword>
<dbReference type="InterPro" id="IPR000719">
    <property type="entry name" value="Prot_kinase_dom"/>
</dbReference>
<keyword evidence="3" id="KW-1003">Cell membrane</keyword>
<dbReference type="SMART" id="SM00369">
    <property type="entry name" value="LRR_TYP"/>
    <property type="match status" value="4"/>
</dbReference>
<evidence type="ECO:0000256" key="17">
    <source>
        <dbReference type="ARBA" id="ARBA00023180"/>
    </source>
</evidence>
<keyword evidence="15" id="KW-0472">Membrane</keyword>
<keyword evidence="22" id="KW-1185">Reference proteome</keyword>
<dbReference type="InterPro" id="IPR001611">
    <property type="entry name" value="Leu-rich_rpt"/>
</dbReference>
<protein>
    <recommendedName>
        <fullName evidence="2">non-specific serine/threonine protein kinase</fullName>
        <ecNumber evidence="2">2.7.11.1</ecNumber>
    </recommendedName>
</protein>
<organism evidence="21 22">
    <name type="scientific">Tagetes erecta</name>
    <name type="common">African marigold</name>
    <dbReference type="NCBI Taxonomy" id="13708"/>
    <lineage>
        <taxon>Eukaryota</taxon>
        <taxon>Viridiplantae</taxon>
        <taxon>Streptophyta</taxon>
        <taxon>Embryophyta</taxon>
        <taxon>Tracheophyta</taxon>
        <taxon>Spermatophyta</taxon>
        <taxon>Magnoliopsida</taxon>
        <taxon>eudicotyledons</taxon>
        <taxon>Gunneridae</taxon>
        <taxon>Pentapetalae</taxon>
        <taxon>asterids</taxon>
        <taxon>campanulids</taxon>
        <taxon>Asterales</taxon>
        <taxon>Asteraceae</taxon>
        <taxon>Asteroideae</taxon>
        <taxon>Heliantheae alliance</taxon>
        <taxon>Tageteae</taxon>
        <taxon>Tagetes</taxon>
    </lineage>
</organism>
<evidence type="ECO:0000313" key="21">
    <source>
        <dbReference type="EMBL" id="KAK1425712.1"/>
    </source>
</evidence>
<dbReference type="Pfam" id="PF00560">
    <property type="entry name" value="LRR_1"/>
    <property type="match status" value="2"/>
</dbReference>
<keyword evidence="5" id="KW-0597">Phosphoprotein</keyword>
<evidence type="ECO:0000256" key="13">
    <source>
        <dbReference type="ARBA" id="ARBA00022840"/>
    </source>
</evidence>
<keyword evidence="11" id="KW-0547">Nucleotide-binding</keyword>
<dbReference type="PROSITE" id="PS00108">
    <property type="entry name" value="PROTEIN_KINASE_ST"/>
    <property type="match status" value="1"/>
</dbReference>
<evidence type="ECO:0000256" key="18">
    <source>
        <dbReference type="ARBA" id="ARBA00047899"/>
    </source>
</evidence>
<evidence type="ECO:0000256" key="11">
    <source>
        <dbReference type="ARBA" id="ARBA00022741"/>
    </source>
</evidence>
<keyword evidence="14" id="KW-1133">Transmembrane helix</keyword>
<dbReference type="GO" id="GO:0005524">
    <property type="term" value="F:ATP binding"/>
    <property type="evidence" value="ECO:0007669"/>
    <property type="project" value="UniProtKB-KW"/>
</dbReference>
<keyword evidence="8" id="KW-0812">Transmembrane</keyword>
<evidence type="ECO:0000256" key="16">
    <source>
        <dbReference type="ARBA" id="ARBA00023170"/>
    </source>
</evidence>
<evidence type="ECO:0000256" key="1">
    <source>
        <dbReference type="ARBA" id="ARBA00004162"/>
    </source>
</evidence>
<dbReference type="SUPFAM" id="SSF52058">
    <property type="entry name" value="L domain-like"/>
    <property type="match status" value="1"/>
</dbReference>
<dbReference type="InterPro" id="IPR011009">
    <property type="entry name" value="Kinase-like_dom_sf"/>
</dbReference>
<keyword evidence="17" id="KW-0325">Glycoprotein</keyword>
<dbReference type="PROSITE" id="PS50011">
    <property type="entry name" value="PROTEIN_KINASE_DOM"/>
    <property type="match status" value="1"/>
</dbReference>
<evidence type="ECO:0000313" key="22">
    <source>
        <dbReference type="Proteomes" id="UP001229421"/>
    </source>
</evidence>
<evidence type="ECO:0000256" key="6">
    <source>
        <dbReference type="ARBA" id="ARBA00022614"/>
    </source>
</evidence>
<dbReference type="EC" id="2.7.11.1" evidence="2"/>
<evidence type="ECO:0000259" key="20">
    <source>
        <dbReference type="PROSITE" id="PS50011"/>
    </source>
</evidence>
<dbReference type="AlphaFoldDB" id="A0AAD8KSU3"/>
<evidence type="ECO:0000256" key="14">
    <source>
        <dbReference type="ARBA" id="ARBA00022989"/>
    </source>
</evidence>
<dbReference type="Proteomes" id="UP001229421">
    <property type="component" value="Unassembled WGS sequence"/>
</dbReference>
<dbReference type="Gene3D" id="1.10.510.10">
    <property type="entry name" value="Transferase(Phosphotransferase) domain 1"/>
    <property type="match status" value="1"/>
</dbReference>
<evidence type="ECO:0000256" key="3">
    <source>
        <dbReference type="ARBA" id="ARBA00022475"/>
    </source>
</evidence>
<comment type="caution">
    <text evidence="21">The sequence shown here is derived from an EMBL/GenBank/DDBJ whole genome shotgun (WGS) entry which is preliminary data.</text>
</comment>
<evidence type="ECO:0000256" key="15">
    <source>
        <dbReference type="ARBA" id="ARBA00023136"/>
    </source>
</evidence>
<dbReference type="EMBL" id="JAUHHV010000005">
    <property type="protein sequence ID" value="KAK1425712.1"/>
    <property type="molecule type" value="Genomic_DNA"/>
</dbReference>